<keyword evidence="1" id="KW-0677">Repeat</keyword>
<feature type="domain" description="BTB" evidence="3">
    <location>
        <begin position="618"/>
        <end position="653"/>
    </location>
</feature>
<dbReference type="InterPro" id="IPR011333">
    <property type="entry name" value="SKP1/BTB/POZ_sf"/>
</dbReference>
<dbReference type="Gene3D" id="2.130.10.30">
    <property type="entry name" value="Regulator of chromosome condensation 1/beta-lactamase-inhibitor protein II"/>
    <property type="match status" value="1"/>
</dbReference>
<gene>
    <name evidence="4" type="ORF">C9374_005422</name>
</gene>
<evidence type="ECO:0000256" key="1">
    <source>
        <dbReference type="ARBA" id="ARBA00022737"/>
    </source>
</evidence>
<evidence type="ECO:0000259" key="3">
    <source>
        <dbReference type="PROSITE" id="PS50097"/>
    </source>
</evidence>
<dbReference type="Proteomes" id="UP000816034">
    <property type="component" value="Unassembled WGS sequence"/>
</dbReference>
<dbReference type="InterPro" id="IPR051210">
    <property type="entry name" value="Ub_ligase/GEF_domain"/>
</dbReference>
<dbReference type="Gene3D" id="3.30.710.10">
    <property type="entry name" value="Potassium Channel Kv1.1, Chain A"/>
    <property type="match status" value="1"/>
</dbReference>
<dbReference type="EMBL" id="PYSW02000024">
    <property type="protein sequence ID" value="KAG2382220.1"/>
    <property type="molecule type" value="Genomic_DNA"/>
</dbReference>
<comment type="caution">
    <text evidence="4">The sequence shown here is derived from an EMBL/GenBank/DDBJ whole genome shotgun (WGS) entry which is preliminary data.</text>
</comment>
<dbReference type="SUPFAM" id="SSF54695">
    <property type="entry name" value="POZ domain"/>
    <property type="match status" value="1"/>
</dbReference>
<dbReference type="RefSeq" id="XP_044547899.1">
    <property type="nucleotide sequence ID" value="XM_044695171.1"/>
</dbReference>
<protein>
    <recommendedName>
        <fullName evidence="3">BTB domain-containing protein</fullName>
    </recommendedName>
</protein>
<name>A0AA88KK33_NAELO</name>
<dbReference type="InterPro" id="IPR000408">
    <property type="entry name" value="Reg_chr_condens"/>
</dbReference>
<dbReference type="InterPro" id="IPR000210">
    <property type="entry name" value="BTB/POZ_dom"/>
</dbReference>
<dbReference type="AlphaFoldDB" id="A0AA88KK33"/>
<dbReference type="PANTHER" id="PTHR22870:SF408">
    <property type="entry name" value="OS09G0560450 PROTEIN"/>
    <property type="match status" value="1"/>
</dbReference>
<accession>A0AA88KK33</accession>
<dbReference type="PROSITE" id="PS50097">
    <property type="entry name" value="BTB"/>
    <property type="match status" value="1"/>
</dbReference>
<sequence>MFVPTLQGSIGSNQQPVKKRHVLKQKPRQDIYACGQDFFIPMLSKEQNQSKLQENQFLCELTRIDGMDYVLDDAEDEIIKFETRYGSWQLVTRLGKVYGLGRNTAFVLGLRDCNPKPIPVFNSDLWNEHDKVTDCSLGFQHCLFLTESGKVFACGTSEYGEIPIHDTNFQKNDFEIHSSKKKQARSTASTEMTRSFEYPQLINPSYFDSPIVKIFAFPFQSYFVSTTRKVYACGNMNSNSNGSIPHLIPEQKIKTFQDHFSCIQQLKVSDHSWFDITNTGQISAGGDLSYYFNDGSTMMITHLEHPYQPIDLYCSNTHYMIKTNERTLQAGGQNTCGELGIGHSQSIPYGVRFSSVKLPFEWKEQDEVKVFLGHSCTVVIHIPNCEENKEEFPYIEDLVVSRILGMTNECEQRIFEPLLEKISPNIHTFLKREEFMKLLNPQEIEWTYTFVKMFMVKGYQVVSRYEVVDLFTKHFCPYLGNTQFYIFLMFFLNDVCDIGEIFKKYCFETLSEMINTYNVLDILKQISDYLATNILTNSKKSILMLTVKKCLAFLKLHWNNMKQQQLQDDRLIKLEKKIQASNKEFGAIGMDWREDSFMKEDVDTPELIASLFNDATTSDLKLSISNDSHEIIHVHKHVISALSPVLKVLYESDRFSDTSSSNDASFDIYGFVKDESDSEEQQELKKTALLMTLKACYSKFEDISSSPQISVDLLCQTIMTSLQFQMDWLTQFCCQILLKHVTPNNYKSLLVFASQLDDMESCKLLIEHLITYGLKYVPFELTSLCKDLPPHLSSRLITLFENLFRKGVVKNGNLSAVQLPVEEQDLYLRAVMFHN</sequence>
<organism evidence="4 5">
    <name type="scientific">Naegleria lovaniensis</name>
    <name type="common">Amoeba</name>
    <dbReference type="NCBI Taxonomy" id="51637"/>
    <lineage>
        <taxon>Eukaryota</taxon>
        <taxon>Discoba</taxon>
        <taxon>Heterolobosea</taxon>
        <taxon>Tetramitia</taxon>
        <taxon>Eutetramitia</taxon>
        <taxon>Vahlkampfiidae</taxon>
        <taxon>Naegleria</taxon>
    </lineage>
</organism>
<reference evidence="4 5" key="1">
    <citation type="journal article" date="2018" name="BMC Genomics">
        <title>The genome of Naegleria lovaniensis, the basis for a comparative approach to unravel pathogenicity factors of the human pathogenic amoeba N. fowleri.</title>
        <authorList>
            <person name="Liechti N."/>
            <person name="Schurch N."/>
            <person name="Bruggmann R."/>
            <person name="Wittwer M."/>
        </authorList>
    </citation>
    <scope>NUCLEOTIDE SEQUENCE [LARGE SCALE GENOMIC DNA]</scope>
    <source>
        <strain evidence="4 5">ATCC 30569</strain>
    </source>
</reference>
<dbReference type="SMART" id="SM00225">
    <property type="entry name" value="BTB"/>
    <property type="match status" value="1"/>
</dbReference>
<dbReference type="GeneID" id="68097877"/>
<proteinExistence type="predicted"/>
<dbReference type="PANTHER" id="PTHR22870">
    <property type="entry name" value="REGULATOR OF CHROMOSOME CONDENSATION"/>
    <property type="match status" value="1"/>
</dbReference>
<dbReference type="PROSITE" id="PS50012">
    <property type="entry name" value="RCC1_3"/>
    <property type="match status" value="1"/>
</dbReference>
<keyword evidence="5" id="KW-1185">Reference proteome</keyword>
<dbReference type="InterPro" id="IPR009091">
    <property type="entry name" value="RCC1/BLIP-II"/>
</dbReference>
<evidence type="ECO:0000256" key="2">
    <source>
        <dbReference type="PROSITE-ProRule" id="PRU00235"/>
    </source>
</evidence>
<evidence type="ECO:0000313" key="4">
    <source>
        <dbReference type="EMBL" id="KAG2382220.1"/>
    </source>
</evidence>
<dbReference type="SUPFAM" id="SSF50985">
    <property type="entry name" value="RCC1/BLIP-II"/>
    <property type="match status" value="1"/>
</dbReference>
<feature type="repeat" description="RCC1" evidence="2">
    <location>
        <begin position="95"/>
        <end position="148"/>
    </location>
</feature>
<dbReference type="Pfam" id="PF13540">
    <property type="entry name" value="RCC1_2"/>
    <property type="match status" value="1"/>
</dbReference>
<evidence type="ECO:0000313" key="5">
    <source>
        <dbReference type="Proteomes" id="UP000816034"/>
    </source>
</evidence>